<dbReference type="Pfam" id="PF05253">
    <property type="entry name" value="zf-U11-48K"/>
    <property type="match status" value="2"/>
</dbReference>
<dbReference type="PROSITE" id="PS51800">
    <property type="entry name" value="ZF_CHHC_U11_48K"/>
    <property type="match status" value="2"/>
</dbReference>
<feature type="compositionally biased region" description="Basic and acidic residues" evidence="4">
    <location>
        <begin position="88"/>
        <end position="102"/>
    </location>
</feature>
<keyword evidence="6" id="KW-1185">Reference proteome</keyword>
<keyword evidence="1" id="KW-0479">Metal-binding</keyword>
<evidence type="ECO:0000256" key="4">
    <source>
        <dbReference type="SAM" id="MobiDB-lite"/>
    </source>
</evidence>
<dbReference type="PANTHER" id="PTHR21402">
    <property type="entry name" value="GAMETOCYTE SPECIFIC FACTOR 1-RELATED"/>
    <property type="match status" value="1"/>
</dbReference>
<feature type="region of interest" description="Disordered" evidence="4">
    <location>
        <begin position="88"/>
        <end position="108"/>
    </location>
</feature>
<dbReference type="Proteomes" id="UP000001819">
    <property type="component" value="Chromosome 4"/>
</dbReference>
<accession>A0A6I8UYK2</accession>
<protein>
    <submittedName>
        <fullName evidence="7">Gametocyte-specific factor 1 homolog</fullName>
    </submittedName>
</protein>
<keyword evidence="2" id="KW-0863">Zinc-finger</keyword>
<dbReference type="PANTHER" id="PTHR21402:SF14">
    <property type="entry name" value="GAMETOCYTE-SPECIFIC FACTOR 1 HOMOLOG"/>
    <property type="match status" value="1"/>
</dbReference>
<feature type="region of interest" description="Disordered" evidence="4">
    <location>
        <begin position="137"/>
        <end position="182"/>
    </location>
</feature>
<evidence type="ECO:0000256" key="3">
    <source>
        <dbReference type="ARBA" id="ARBA00022833"/>
    </source>
</evidence>
<gene>
    <name evidence="7" type="primary">LOC6903223</name>
</gene>
<dbReference type="InterPro" id="IPR036236">
    <property type="entry name" value="Znf_C2H2_sf"/>
</dbReference>
<evidence type="ECO:0000313" key="7">
    <source>
        <dbReference type="RefSeq" id="XP_002132924.3"/>
    </source>
</evidence>
<evidence type="ECO:0000313" key="6">
    <source>
        <dbReference type="Proteomes" id="UP000001819"/>
    </source>
</evidence>
<dbReference type="AlphaFoldDB" id="A0A6I8UYK2"/>
<dbReference type="InterPro" id="IPR022776">
    <property type="entry name" value="TRM13/UPF0224_CHHC_Znf_dom"/>
</dbReference>
<feature type="compositionally biased region" description="Basic and acidic residues" evidence="4">
    <location>
        <begin position="140"/>
        <end position="152"/>
    </location>
</feature>
<keyword evidence="3" id="KW-0862">Zinc</keyword>
<name>A0A6I8UYK2_DROPS</name>
<dbReference type="FunCoup" id="A0A6I8UYK2">
    <property type="interactions" value="512"/>
</dbReference>
<evidence type="ECO:0000256" key="2">
    <source>
        <dbReference type="ARBA" id="ARBA00022771"/>
    </source>
</evidence>
<feature type="domain" description="CHHC U11-48K-type" evidence="5">
    <location>
        <begin position="51"/>
        <end position="78"/>
    </location>
</feature>
<dbReference type="InterPro" id="IPR051591">
    <property type="entry name" value="UPF0224_FAM112_RNA_Proc"/>
</dbReference>
<organism evidence="6 7">
    <name type="scientific">Drosophila pseudoobscura pseudoobscura</name>
    <name type="common">Fruit fly</name>
    <dbReference type="NCBI Taxonomy" id="46245"/>
    <lineage>
        <taxon>Eukaryota</taxon>
        <taxon>Metazoa</taxon>
        <taxon>Ecdysozoa</taxon>
        <taxon>Arthropoda</taxon>
        <taxon>Hexapoda</taxon>
        <taxon>Insecta</taxon>
        <taxon>Pterygota</taxon>
        <taxon>Neoptera</taxon>
        <taxon>Endopterygota</taxon>
        <taxon>Diptera</taxon>
        <taxon>Brachycera</taxon>
        <taxon>Muscomorpha</taxon>
        <taxon>Ephydroidea</taxon>
        <taxon>Drosophilidae</taxon>
        <taxon>Drosophila</taxon>
        <taxon>Sophophora</taxon>
    </lineage>
</organism>
<dbReference type="ExpressionAtlas" id="A0A6I8UYK2">
    <property type="expression patterns" value="baseline"/>
</dbReference>
<evidence type="ECO:0000256" key="1">
    <source>
        <dbReference type="ARBA" id="ARBA00022723"/>
    </source>
</evidence>
<dbReference type="KEGG" id="dpo:6903223"/>
<proteinExistence type="predicted"/>
<dbReference type="RefSeq" id="XP_002132924.3">
    <property type="nucleotide sequence ID" value="XM_002132888.3"/>
</dbReference>
<evidence type="ECO:0000259" key="5">
    <source>
        <dbReference type="PROSITE" id="PS51800"/>
    </source>
</evidence>
<dbReference type="InParanoid" id="A0A6I8UYK2"/>
<sequence>MKNTLSLRIMGDLYEKDMITCPYNREHVMLRKKYQQHILKCREIYKDKVELLECPFNKGHLVPELEFHQHLKSCDDRKIIVQHLNSEEPDVRPDTRHEKIEADENWDDDRVEDYNPQVYCAQANIIREPRGLFPAQRKAFFKEEERRRRGDAEQPGTSNSPAENRPTPHHHKERLHSKRSSK</sequence>
<reference evidence="7" key="1">
    <citation type="submission" date="2025-08" db="UniProtKB">
        <authorList>
            <consortium name="RefSeq"/>
        </authorList>
    </citation>
    <scope>IDENTIFICATION</scope>
    <source>
        <strain evidence="7">MV-25-SWS-2005</strain>
        <tissue evidence="7">Whole body</tissue>
    </source>
</reference>
<dbReference type="GO" id="GO:0008270">
    <property type="term" value="F:zinc ion binding"/>
    <property type="evidence" value="ECO:0007669"/>
    <property type="project" value="UniProtKB-KW"/>
</dbReference>
<feature type="domain" description="CHHC U11-48K-type" evidence="5">
    <location>
        <begin position="18"/>
        <end position="45"/>
    </location>
</feature>
<feature type="compositionally biased region" description="Basic residues" evidence="4">
    <location>
        <begin position="167"/>
        <end position="182"/>
    </location>
</feature>
<dbReference type="SUPFAM" id="SSF57667">
    <property type="entry name" value="beta-beta-alpha zinc fingers"/>
    <property type="match status" value="1"/>
</dbReference>